<feature type="domain" description="O-antigen ligase-related" evidence="6">
    <location>
        <begin position="187"/>
        <end position="337"/>
    </location>
</feature>
<dbReference type="InterPro" id="IPR051533">
    <property type="entry name" value="WaaL-like"/>
</dbReference>
<dbReference type="Proteomes" id="UP000311605">
    <property type="component" value="Unassembled WGS sequence"/>
</dbReference>
<dbReference type="OrthoDB" id="4391260at2"/>
<keyword evidence="2 5" id="KW-0812">Transmembrane</keyword>
<dbReference type="EMBL" id="VDMN01000006">
    <property type="protein sequence ID" value="TNM61330.1"/>
    <property type="molecule type" value="Genomic_DNA"/>
</dbReference>
<feature type="transmembrane region" description="Helical" evidence="5">
    <location>
        <begin position="204"/>
        <end position="223"/>
    </location>
</feature>
<keyword evidence="3 5" id="KW-1133">Transmembrane helix</keyword>
<keyword evidence="4 5" id="KW-0472">Membrane</keyword>
<feature type="transmembrane region" description="Helical" evidence="5">
    <location>
        <begin position="38"/>
        <end position="55"/>
    </location>
</feature>
<evidence type="ECO:0000256" key="4">
    <source>
        <dbReference type="ARBA" id="ARBA00023136"/>
    </source>
</evidence>
<feature type="transmembrane region" description="Helical" evidence="5">
    <location>
        <begin position="156"/>
        <end position="174"/>
    </location>
</feature>
<feature type="transmembrane region" description="Helical" evidence="5">
    <location>
        <begin position="62"/>
        <end position="81"/>
    </location>
</feature>
<protein>
    <submittedName>
        <fullName evidence="7">O-antigen ligase family protein</fullName>
    </submittedName>
</protein>
<evidence type="ECO:0000256" key="5">
    <source>
        <dbReference type="SAM" id="Phobius"/>
    </source>
</evidence>
<evidence type="ECO:0000256" key="1">
    <source>
        <dbReference type="ARBA" id="ARBA00004141"/>
    </source>
</evidence>
<dbReference type="PANTHER" id="PTHR37422:SF13">
    <property type="entry name" value="LIPOPOLYSACCHARIDE BIOSYNTHESIS PROTEIN PA4999-RELATED"/>
    <property type="match status" value="1"/>
</dbReference>
<feature type="transmembrane region" description="Helical" evidence="5">
    <location>
        <begin position="330"/>
        <end position="352"/>
    </location>
</feature>
<evidence type="ECO:0000256" key="3">
    <source>
        <dbReference type="ARBA" id="ARBA00022989"/>
    </source>
</evidence>
<comment type="caution">
    <text evidence="7">The sequence shown here is derived from an EMBL/GenBank/DDBJ whole genome shotgun (WGS) entry which is preliminary data.</text>
</comment>
<dbReference type="RefSeq" id="WP_139678498.1">
    <property type="nucleotide sequence ID" value="NZ_VDMN01000006.1"/>
</dbReference>
<dbReference type="GO" id="GO:0016874">
    <property type="term" value="F:ligase activity"/>
    <property type="evidence" value="ECO:0007669"/>
    <property type="project" value="UniProtKB-KW"/>
</dbReference>
<gene>
    <name evidence="7" type="ORF">FHP24_22610</name>
</gene>
<dbReference type="AlphaFoldDB" id="A0A5C4XFF6"/>
<keyword evidence="7" id="KW-0436">Ligase</keyword>
<proteinExistence type="predicted"/>
<dbReference type="Pfam" id="PF04932">
    <property type="entry name" value="Wzy_C"/>
    <property type="match status" value="1"/>
</dbReference>
<feature type="transmembrane region" description="Helical" evidence="5">
    <location>
        <begin position="179"/>
        <end position="198"/>
    </location>
</feature>
<feature type="transmembrane region" description="Helical" evidence="5">
    <location>
        <begin position="87"/>
        <end position="106"/>
    </location>
</feature>
<name>A0A5C4XFF6_9HYPH</name>
<keyword evidence="8" id="KW-1185">Reference proteome</keyword>
<feature type="transmembrane region" description="Helical" evidence="5">
    <location>
        <begin position="230"/>
        <end position="251"/>
    </location>
</feature>
<feature type="transmembrane region" description="Helical" evidence="5">
    <location>
        <begin position="16"/>
        <end position="32"/>
    </location>
</feature>
<dbReference type="InterPro" id="IPR007016">
    <property type="entry name" value="O-antigen_ligase-rel_domated"/>
</dbReference>
<reference evidence="7 8" key="1">
    <citation type="submission" date="2019-06" db="EMBL/GenBank/DDBJ databases">
        <title>The draft genome of Rhizobium smilacinae PTYR-5.</title>
        <authorList>
            <person name="Liu L."/>
            <person name="Li L."/>
            <person name="Zhang X."/>
        </authorList>
    </citation>
    <scope>NUCLEOTIDE SEQUENCE [LARGE SCALE GENOMIC DNA]</scope>
    <source>
        <strain evidence="7 8">PTYR-5</strain>
    </source>
</reference>
<organism evidence="7 8">
    <name type="scientific">Aliirhizobium smilacinae</name>
    <dbReference type="NCBI Taxonomy" id="1395944"/>
    <lineage>
        <taxon>Bacteria</taxon>
        <taxon>Pseudomonadati</taxon>
        <taxon>Pseudomonadota</taxon>
        <taxon>Alphaproteobacteria</taxon>
        <taxon>Hyphomicrobiales</taxon>
        <taxon>Rhizobiaceae</taxon>
        <taxon>Aliirhizobium</taxon>
    </lineage>
</organism>
<evidence type="ECO:0000313" key="8">
    <source>
        <dbReference type="Proteomes" id="UP000311605"/>
    </source>
</evidence>
<evidence type="ECO:0000259" key="6">
    <source>
        <dbReference type="Pfam" id="PF04932"/>
    </source>
</evidence>
<comment type="subcellular location">
    <subcellularLocation>
        <location evidence="1">Membrane</location>
        <topology evidence="1">Multi-pass membrane protein</topology>
    </subcellularLocation>
</comment>
<dbReference type="PANTHER" id="PTHR37422">
    <property type="entry name" value="TEICHURONIC ACID BIOSYNTHESIS PROTEIN TUAE"/>
    <property type="match status" value="1"/>
</dbReference>
<sequence length="419" mass="45923">MKIARSMLVDPDRNQAYGIAAVTLSFFVFAYSSRFGQVSILAYYAVWFPLILVDYKRVLGNYFRYLWILAFPLLCFLSAFWSPAPGVSLRTAIQLLTHVMCALIAMRTISVLTFTRGAIIGTVVVMLYSIAFGSYSYDAMDGSYSFVGSFSSKNQLGLYASLGLVFSILYAIVFRRRDLWLVGAAAATLLCAYCLMASQSATSVITTAGLIAACVAYLPFGLLAPGARKLLFVGIVVVGLAIVVAGLQMGAVDAILGLFGKDSTLTGRTYLWQQGIEAAGLNPILGMGYQGFWVQGFAKPEQLWDEFFIATRSGFHFHNTYIEVAVENGFVGLAILVFLLLKNVFGHLGAMLNRRNDPSSIVLFAVSLLLLMRSFVEIDVIFPYQIGSFMMFYAAGKLTLPRRAAAPRQSRFGHPPLHA</sequence>
<evidence type="ECO:0000313" key="7">
    <source>
        <dbReference type="EMBL" id="TNM61330.1"/>
    </source>
</evidence>
<feature type="transmembrane region" description="Helical" evidence="5">
    <location>
        <begin position="118"/>
        <end position="136"/>
    </location>
</feature>
<dbReference type="GO" id="GO:0016020">
    <property type="term" value="C:membrane"/>
    <property type="evidence" value="ECO:0007669"/>
    <property type="project" value="UniProtKB-SubCell"/>
</dbReference>
<feature type="transmembrane region" description="Helical" evidence="5">
    <location>
        <begin position="382"/>
        <end position="400"/>
    </location>
</feature>
<accession>A0A5C4XFF6</accession>
<feature type="transmembrane region" description="Helical" evidence="5">
    <location>
        <begin position="359"/>
        <end position="376"/>
    </location>
</feature>
<evidence type="ECO:0000256" key="2">
    <source>
        <dbReference type="ARBA" id="ARBA00022692"/>
    </source>
</evidence>